<keyword evidence="1" id="KW-0732">Signal</keyword>
<evidence type="ECO:0000313" key="3">
    <source>
        <dbReference type="Proteomes" id="UP000644699"/>
    </source>
</evidence>
<dbReference type="RefSeq" id="WP_188913487.1">
    <property type="nucleotide sequence ID" value="NZ_BMIQ01000015.1"/>
</dbReference>
<protein>
    <recommendedName>
        <fullName evidence="4">Secreted protein</fullName>
    </recommendedName>
</protein>
<feature type="chain" id="PRO_5037481548" description="Secreted protein" evidence="1">
    <location>
        <begin position="34"/>
        <end position="126"/>
    </location>
</feature>
<dbReference type="PROSITE" id="PS51318">
    <property type="entry name" value="TAT"/>
    <property type="match status" value="1"/>
</dbReference>
<feature type="signal peptide" evidence="1">
    <location>
        <begin position="1"/>
        <end position="33"/>
    </location>
</feature>
<dbReference type="AlphaFoldDB" id="A0A917A398"/>
<evidence type="ECO:0008006" key="4">
    <source>
        <dbReference type="Google" id="ProtNLM"/>
    </source>
</evidence>
<reference evidence="2" key="1">
    <citation type="journal article" date="2014" name="Int. J. Syst. Evol. Microbiol.">
        <title>Complete genome sequence of Corynebacterium casei LMG S-19264T (=DSM 44701T), isolated from a smear-ripened cheese.</title>
        <authorList>
            <consortium name="US DOE Joint Genome Institute (JGI-PGF)"/>
            <person name="Walter F."/>
            <person name="Albersmeier A."/>
            <person name="Kalinowski J."/>
            <person name="Ruckert C."/>
        </authorList>
    </citation>
    <scope>NUCLEOTIDE SEQUENCE</scope>
    <source>
        <strain evidence="2">CGMCC 1.15367</strain>
    </source>
</reference>
<organism evidence="2 3">
    <name type="scientific">Aureimonas endophytica</name>
    <dbReference type="NCBI Taxonomy" id="2027858"/>
    <lineage>
        <taxon>Bacteria</taxon>
        <taxon>Pseudomonadati</taxon>
        <taxon>Pseudomonadota</taxon>
        <taxon>Alphaproteobacteria</taxon>
        <taxon>Hyphomicrobiales</taxon>
        <taxon>Aurantimonadaceae</taxon>
        <taxon>Aureimonas</taxon>
    </lineage>
</organism>
<comment type="caution">
    <text evidence="2">The sequence shown here is derived from an EMBL/GenBank/DDBJ whole genome shotgun (WGS) entry which is preliminary data.</text>
</comment>
<keyword evidence="3" id="KW-1185">Reference proteome</keyword>
<dbReference type="InterPro" id="IPR006311">
    <property type="entry name" value="TAT_signal"/>
</dbReference>
<evidence type="ECO:0000313" key="2">
    <source>
        <dbReference type="EMBL" id="GGE24674.1"/>
    </source>
</evidence>
<accession>A0A917A398</accession>
<name>A0A917A398_9HYPH</name>
<reference evidence="2" key="2">
    <citation type="submission" date="2020-09" db="EMBL/GenBank/DDBJ databases">
        <authorList>
            <person name="Sun Q."/>
            <person name="Zhou Y."/>
        </authorList>
    </citation>
    <scope>NUCLEOTIDE SEQUENCE</scope>
    <source>
        <strain evidence="2">CGMCC 1.15367</strain>
    </source>
</reference>
<gene>
    <name evidence="2" type="ORF">GCM10011390_50140</name>
</gene>
<dbReference type="Proteomes" id="UP000644699">
    <property type="component" value="Unassembled WGS sequence"/>
</dbReference>
<dbReference type="EMBL" id="BMIQ01000015">
    <property type="protein sequence ID" value="GGE24674.1"/>
    <property type="molecule type" value="Genomic_DNA"/>
</dbReference>
<proteinExistence type="predicted"/>
<sequence length="126" mass="13354">MAGPSRRSFLAASVSAVAAAGSVAMMAPATSIAAPYDPLLDLIRRYEAEEARFNATPHETDEEAEADIVHLDELFYELRDNPPAPTTEAGAIAAVKLVHDFFQHSSGGIEFSLIAAAAAYFDGRTA</sequence>
<evidence type="ECO:0000256" key="1">
    <source>
        <dbReference type="SAM" id="SignalP"/>
    </source>
</evidence>